<dbReference type="NCBIfam" id="TIGR00254">
    <property type="entry name" value="GGDEF"/>
    <property type="match status" value="1"/>
</dbReference>
<dbReference type="Gene3D" id="3.20.20.450">
    <property type="entry name" value="EAL domain"/>
    <property type="match status" value="1"/>
</dbReference>
<dbReference type="CDD" id="cd04598">
    <property type="entry name" value="CBS_pair_GGDEF_EAL"/>
    <property type="match status" value="1"/>
</dbReference>
<dbReference type="SMART" id="SM00116">
    <property type="entry name" value="CBS"/>
    <property type="match status" value="1"/>
</dbReference>
<dbReference type="InterPro" id="IPR043128">
    <property type="entry name" value="Rev_trsase/Diguanyl_cyclase"/>
</dbReference>
<dbReference type="InterPro" id="IPR046342">
    <property type="entry name" value="CBS_dom_sf"/>
</dbReference>
<dbReference type="PROSITE" id="PS50883">
    <property type="entry name" value="EAL"/>
    <property type="match status" value="1"/>
</dbReference>
<feature type="domain" description="GGDEF" evidence="4">
    <location>
        <begin position="432"/>
        <end position="583"/>
    </location>
</feature>
<dbReference type="InterPro" id="IPR000160">
    <property type="entry name" value="GGDEF_dom"/>
</dbReference>
<evidence type="ECO:0000256" key="2">
    <source>
        <dbReference type="SAM" id="MobiDB-lite"/>
    </source>
</evidence>
<evidence type="ECO:0000259" key="3">
    <source>
        <dbReference type="PROSITE" id="PS50883"/>
    </source>
</evidence>
<keyword evidence="7" id="KW-1185">Reference proteome</keyword>
<dbReference type="SUPFAM" id="SSF54631">
    <property type="entry name" value="CBS-domain pair"/>
    <property type="match status" value="1"/>
</dbReference>
<feature type="domain" description="EAL" evidence="3">
    <location>
        <begin position="1"/>
        <end position="250"/>
    </location>
</feature>
<dbReference type="Pfam" id="PF00571">
    <property type="entry name" value="CBS"/>
    <property type="match status" value="1"/>
</dbReference>
<dbReference type="EMBL" id="BGOW01000017">
    <property type="protein sequence ID" value="GBL46338.1"/>
    <property type="molecule type" value="Genomic_DNA"/>
</dbReference>
<dbReference type="SMART" id="SM00052">
    <property type="entry name" value="EAL"/>
    <property type="match status" value="1"/>
</dbReference>
<feature type="region of interest" description="Disordered" evidence="2">
    <location>
        <begin position="571"/>
        <end position="596"/>
    </location>
</feature>
<dbReference type="Pfam" id="PF00563">
    <property type="entry name" value="EAL"/>
    <property type="match status" value="1"/>
</dbReference>
<evidence type="ECO:0000256" key="1">
    <source>
        <dbReference type="PROSITE-ProRule" id="PRU00703"/>
    </source>
</evidence>
<dbReference type="PROSITE" id="PS51371">
    <property type="entry name" value="CBS"/>
    <property type="match status" value="1"/>
</dbReference>
<sequence length="596" mass="66505">MRLHDLLLDILENETLQAVFQPIMDLRAGQLIGYEGLIRGPSNSPLHSPIKLLATAEQFGLSGRVESLCVTTVLDWFIKRALPGRLFLNISPLGLLEGCLKTDAVQALLNRDDFPRDRIVFEITESSPKMALAPVVEAIMALRAEGFQIALDDLGEGFSSLRLWSELQPDYVKIDKHFVHRIHQDPTKLQFIRSIQQIAENGGARLIAEGIENRAEFQVIKDMGICFGQGYFIGHPLDRPAHSPSQEVLECMASAQICVYPHTQKIDARKHQSRKLLMDAPSVPPNAMSEEVLKVFQTHPKLHALPVVKDGVPVGLINRSLLIDRFSRVYTRELYGRKPCEMFMDSDPLIVDIKTPVAELSQLVVNKGKSNFADGYIFTDRGLYLGVGSSFDLMQEITDLQIQAARYANPLTLLPGNVPITEHTERLLENGQAFCACYADLDHFKPFNDVYGYRKGDEIIQMTANLLSVHSDPDMDFVGHIGGDDFFILFQSPDWEQRCRRMLDAFDSSLARMLSAQTLTAGGYEAEDRRGNMEFHSFPALSIGIVQVAPGRFAGHHEVAAAATEVKKMAKRTTGSSIYVDKRSSAQEREQPRAAA</sequence>
<evidence type="ECO:0000313" key="7">
    <source>
        <dbReference type="Proteomes" id="UP000286806"/>
    </source>
</evidence>
<gene>
    <name evidence="6" type="ORF">SFMTTN_2151</name>
</gene>
<organism evidence="6 7">
    <name type="scientific">Sulfuriferula multivorans</name>
    <dbReference type="NCBI Taxonomy" id="1559896"/>
    <lineage>
        <taxon>Bacteria</taxon>
        <taxon>Pseudomonadati</taxon>
        <taxon>Pseudomonadota</taxon>
        <taxon>Betaproteobacteria</taxon>
        <taxon>Nitrosomonadales</taxon>
        <taxon>Sulfuricellaceae</taxon>
        <taxon>Sulfuriferula</taxon>
    </lineage>
</organism>
<dbReference type="GO" id="GO:0071111">
    <property type="term" value="F:cyclic-guanylate-specific phosphodiesterase activity"/>
    <property type="evidence" value="ECO:0007669"/>
    <property type="project" value="InterPro"/>
</dbReference>
<accession>A0A401JFF5</accession>
<dbReference type="InterPro" id="IPR029787">
    <property type="entry name" value="Nucleotide_cyclase"/>
</dbReference>
<dbReference type="PANTHER" id="PTHR33121:SF76">
    <property type="entry name" value="SIGNALING PROTEIN"/>
    <property type="match status" value="1"/>
</dbReference>
<dbReference type="SUPFAM" id="SSF55073">
    <property type="entry name" value="Nucleotide cyclase"/>
    <property type="match status" value="1"/>
</dbReference>
<dbReference type="InterPro" id="IPR050706">
    <property type="entry name" value="Cyclic-di-GMP_PDE-like"/>
</dbReference>
<dbReference type="InterPro" id="IPR035919">
    <property type="entry name" value="EAL_sf"/>
</dbReference>
<dbReference type="Pfam" id="PF00990">
    <property type="entry name" value="GGDEF"/>
    <property type="match status" value="1"/>
</dbReference>
<dbReference type="InterPro" id="IPR000644">
    <property type="entry name" value="CBS_dom"/>
</dbReference>
<dbReference type="CDD" id="cd01949">
    <property type="entry name" value="GGDEF"/>
    <property type="match status" value="1"/>
</dbReference>
<dbReference type="PROSITE" id="PS50887">
    <property type="entry name" value="GGDEF"/>
    <property type="match status" value="1"/>
</dbReference>
<dbReference type="InterPro" id="IPR001633">
    <property type="entry name" value="EAL_dom"/>
</dbReference>
<dbReference type="PANTHER" id="PTHR33121">
    <property type="entry name" value="CYCLIC DI-GMP PHOSPHODIESTERASE PDEF"/>
    <property type="match status" value="1"/>
</dbReference>
<dbReference type="RefSeq" id="WP_124705111.1">
    <property type="nucleotide sequence ID" value="NZ_BGOW01000017.1"/>
</dbReference>
<proteinExistence type="predicted"/>
<evidence type="ECO:0000313" key="6">
    <source>
        <dbReference type="EMBL" id="GBL46338.1"/>
    </source>
</evidence>
<dbReference type="SUPFAM" id="SSF141868">
    <property type="entry name" value="EAL domain-like"/>
    <property type="match status" value="1"/>
</dbReference>
<dbReference type="CDD" id="cd01948">
    <property type="entry name" value="EAL"/>
    <property type="match status" value="1"/>
</dbReference>
<feature type="domain" description="CBS" evidence="5">
    <location>
        <begin position="276"/>
        <end position="334"/>
    </location>
</feature>
<reference evidence="6 7" key="1">
    <citation type="journal article" date="2019" name="Front. Microbiol.">
        <title>Genomes of Neutrophilic Sulfur-Oxidizing Chemolithoautotrophs Representing 9 Proteobacterial Species From 8 Genera.</title>
        <authorList>
            <person name="Watanabe T."/>
            <person name="Kojima H."/>
            <person name="Umezawa K."/>
            <person name="Hori C."/>
            <person name="Takasuka T.E."/>
            <person name="Kato Y."/>
            <person name="Fukui M."/>
        </authorList>
    </citation>
    <scope>NUCLEOTIDE SEQUENCE [LARGE SCALE GENOMIC DNA]</scope>
    <source>
        <strain evidence="6 7">TTN</strain>
    </source>
</reference>
<comment type="caution">
    <text evidence="6">The sequence shown here is derived from an EMBL/GenBank/DDBJ whole genome shotgun (WGS) entry which is preliminary data.</text>
</comment>
<dbReference type="Proteomes" id="UP000286806">
    <property type="component" value="Unassembled WGS sequence"/>
</dbReference>
<evidence type="ECO:0000259" key="5">
    <source>
        <dbReference type="PROSITE" id="PS51371"/>
    </source>
</evidence>
<keyword evidence="1" id="KW-0129">CBS domain</keyword>
<name>A0A401JFF5_9PROT</name>
<evidence type="ECO:0000259" key="4">
    <source>
        <dbReference type="PROSITE" id="PS50887"/>
    </source>
</evidence>
<feature type="compositionally biased region" description="Basic and acidic residues" evidence="2">
    <location>
        <begin position="580"/>
        <end position="596"/>
    </location>
</feature>
<protein>
    <submittedName>
        <fullName evidence="6">Diguanylate cyclase/phosphodiesterase</fullName>
    </submittedName>
</protein>
<dbReference type="Gene3D" id="3.30.70.270">
    <property type="match status" value="1"/>
</dbReference>
<dbReference type="AlphaFoldDB" id="A0A401JFF5"/>
<dbReference type="OrthoDB" id="9813903at2"/>
<dbReference type="SMART" id="SM00267">
    <property type="entry name" value="GGDEF"/>
    <property type="match status" value="1"/>
</dbReference>